<dbReference type="Pfam" id="PF13424">
    <property type="entry name" value="TPR_12"/>
    <property type="match status" value="2"/>
</dbReference>
<dbReference type="InterPro" id="IPR011717">
    <property type="entry name" value="TPR-4"/>
</dbReference>
<dbReference type="SUPFAM" id="SSF52540">
    <property type="entry name" value="P-loop containing nucleoside triphosphate hydrolases"/>
    <property type="match status" value="1"/>
</dbReference>
<dbReference type="Pfam" id="PF13176">
    <property type="entry name" value="TPR_7"/>
    <property type="match status" value="1"/>
</dbReference>
<dbReference type="GO" id="GO:0043531">
    <property type="term" value="F:ADP binding"/>
    <property type="evidence" value="ECO:0007669"/>
    <property type="project" value="InterPro"/>
</dbReference>
<keyword evidence="7" id="KW-0175">Coiled coil</keyword>
<keyword evidence="10" id="KW-1185">Reference proteome</keyword>
<keyword evidence="5" id="KW-0496">Mitochondrion</keyword>
<evidence type="ECO:0000313" key="9">
    <source>
        <dbReference type="EMBL" id="KAK4452200.1"/>
    </source>
</evidence>
<comment type="caution">
    <text evidence="9">The sequence shown here is derived from an EMBL/GenBank/DDBJ whole genome shotgun (WGS) entry which is preliminary data.</text>
</comment>
<dbReference type="Gene3D" id="1.25.40.10">
    <property type="entry name" value="Tetratricopeptide repeat domain"/>
    <property type="match status" value="3"/>
</dbReference>
<dbReference type="InterPro" id="IPR029058">
    <property type="entry name" value="AB_hydrolase_fold"/>
</dbReference>
<dbReference type="SUPFAM" id="SSF53474">
    <property type="entry name" value="alpha/beta-Hydrolases"/>
    <property type="match status" value="1"/>
</dbReference>
<sequence length="1187" mass="132652">MGQGLHEYRSELGLKTMVEGENSIVDIVAIHGLNGDREKTFTTRSGGVNWLQDLLPIDIPNARILSYGYDSRTHGFAQKAKERLYDHGILLLEKLQKFREHTSTQERPIIFLAHSLGGIIVKGALIHASLDSNEYDIKKWTAGVMFFGTPHQGTKTASYGFWGLQLMSFFFHTNLALIQQLEKDSDFLGMQRMQYGRIGVDFESSFFYECFKTPVRSRGWPSIMVVSNRSATIPGDYNPSFPLNKSHTELVRFRDRSDADYKIVVRRLKDLAARSHEIIAKKRGLWAMTCRTDSSATIKKFTMRLPFDLPVHQNYGFVGRQDLLDDVHRAFSNRNDGADVRHASGSSSVVVLHGLPGAGKTQLSVAYASAHRKEFDIIHWVDGNNKNNTLLSYQNLAQRLLDEAAQLSEDANASRRDLASRMRIGEHLRADGQIQADHDGAAMIQLLESDDENFTWLLIIDNVDDVEDYPLDSFIPRSSRGRIIITSRLTRVADYGTPIEVDQLELDTAVDMVLKATVQARRLTDRDDAKNLAVALGCLPLALEQARGFIHDGQISLKDYIQLLDENRSGLLRDPGRLTTRQLTASSTGAHQLSVYATYDISFQRLERDDTEAAKLLTLLSFLHRSSFWEGLIHIPFPPTMESDQNSSAWLHQLAKNKLGLQQALRRIFSISLGKRTSDESSAGNVIIHPLVHTWGRDRLTPSTYNQYLTDAIYLVGTAIARANAVWPPTPETRAYLTRLSLHTDQVATLLLSSLSLLQGILTSTVAHSLYHLATHLLDTTRLTQAEAIFTALCAQPEPVLAANSLRYLGQIHILFSRYSEAEDALTASISALTALLGPTHPSTLYAVFSLGMVHHRCFRYPEAESYLRRAISNATTPSTRALGREASSILGLVYRHLGRLEEALSLLDDVLSEASDQQDAPAHLLTLRYRRALIAQDLGHWDDALEEYLDVYTGFSNVLDTEHPLTLRAANALGMLYRLMGQWEEARRMLETARRGQETLGFSKENETAQLRTDYNLAALDREQGHLEEAEARLGKVVQAERRLHGTKAHSTLRCDIEMAVLRTAQGQASEAVKVLKRVLETQMEYYSDAGADHAYTRTMLAEALVRMGNVDEALDVLQPAVEFARSSWKLENPMRLRVELAMADCLVACGKGVDVGPTLGEVVARLEMAFGTNHPLSARGRAILG</sequence>
<evidence type="ECO:0000256" key="4">
    <source>
        <dbReference type="ARBA" id="ARBA00022824"/>
    </source>
</evidence>
<dbReference type="SMART" id="SM00028">
    <property type="entry name" value="TPR"/>
    <property type="match status" value="5"/>
</dbReference>
<protein>
    <recommendedName>
        <fullName evidence="8">NB-ARC domain-containing protein</fullName>
    </recommendedName>
</protein>
<organism evidence="9 10">
    <name type="scientific">Podospora aff. communis PSN243</name>
    <dbReference type="NCBI Taxonomy" id="3040156"/>
    <lineage>
        <taxon>Eukaryota</taxon>
        <taxon>Fungi</taxon>
        <taxon>Dikarya</taxon>
        <taxon>Ascomycota</taxon>
        <taxon>Pezizomycotina</taxon>
        <taxon>Sordariomycetes</taxon>
        <taxon>Sordariomycetidae</taxon>
        <taxon>Sordariales</taxon>
        <taxon>Podosporaceae</taxon>
        <taxon>Podospora</taxon>
    </lineage>
</organism>
<dbReference type="Gene3D" id="3.40.50.300">
    <property type="entry name" value="P-loop containing nucleotide triphosphate hydrolases"/>
    <property type="match status" value="1"/>
</dbReference>
<reference evidence="9" key="1">
    <citation type="journal article" date="2023" name="Mol. Phylogenet. Evol.">
        <title>Genome-scale phylogeny and comparative genomics of the fungal order Sordariales.</title>
        <authorList>
            <person name="Hensen N."/>
            <person name="Bonometti L."/>
            <person name="Westerberg I."/>
            <person name="Brannstrom I.O."/>
            <person name="Guillou S."/>
            <person name="Cros-Aarteil S."/>
            <person name="Calhoun S."/>
            <person name="Haridas S."/>
            <person name="Kuo A."/>
            <person name="Mondo S."/>
            <person name="Pangilinan J."/>
            <person name="Riley R."/>
            <person name="LaButti K."/>
            <person name="Andreopoulos B."/>
            <person name="Lipzen A."/>
            <person name="Chen C."/>
            <person name="Yan M."/>
            <person name="Daum C."/>
            <person name="Ng V."/>
            <person name="Clum A."/>
            <person name="Steindorff A."/>
            <person name="Ohm R.A."/>
            <person name="Martin F."/>
            <person name="Silar P."/>
            <person name="Natvig D.O."/>
            <person name="Lalanne C."/>
            <person name="Gautier V."/>
            <person name="Ament-Velasquez S.L."/>
            <person name="Kruys A."/>
            <person name="Hutchinson M.I."/>
            <person name="Powell A.J."/>
            <person name="Barry K."/>
            <person name="Miller A.N."/>
            <person name="Grigoriev I.V."/>
            <person name="Debuchy R."/>
            <person name="Gladieux P."/>
            <person name="Hiltunen Thoren M."/>
            <person name="Johannesson H."/>
        </authorList>
    </citation>
    <scope>NUCLEOTIDE SEQUENCE</scope>
    <source>
        <strain evidence="9">PSN243</strain>
    </source>
</reference>
<evidence type="ECO:0000256" key="6">
    <source>
        <dbReference type="ARBA" id="ARBA00023136"/>
    </source>
</evidence>
<dbReference type="GO" id="GO:0005783">
    <property type="term" value="C:endoplasmic reticulum"/>
    <property type="evidence" value="ECO:0007669"/>
    <property type="project" value="UniProtKB-SubCell"/>
</dbReference>
<accession>A0AAV9GV74</accession>
<feature type="domain" description="NB-ARC" evidence="8">
    <location>
        <begin position="345"/>
        <end position="518"/>
    </location>
</feature>
<dbReference type="GO" id="GO:0042802">
    <property type="term" value="F:identical protein binding"/>
    <property type="evidence" value="ECO:0007669"/>
    <property type="project" value="InterPro"/>
</dbReference>
<evidence type="ECO:0000256" key="2">
    <source>
        <dbReference type="ARBA" id="ARBA00004240"/>
    </source>
</evidence>
<evidence type="ECO:0000259" key="8">
    <source>
        <dbReference type="Pfam" id="PF00931"/>
    </source>
</evidence>
<evidence type="ECO:0000313" key="10">
    <source>
        <dbReference type="Proteomes" id="UP001321760"/>
    </source>
</evidence>
<proteinExistence type="predicted"/>
<feature type="coiled-coil region" evidence="7">
    <location>
        <begin position="390"/>
        <end position="417"/>
    </location>
</feature>
<evidence type="ECO:0000256" key="3">
    <source>
        <dbReference type="ARBA" id="ARBA00004370"/>
    </source>
</evidence>
<comment type="subcellular location">
    <subcellularLocation>
        <location evidence="2">Endoplasmic reticulum</location>
    </subcellularLocation>
    <subcellularLocation>
        <location evidence="3">Membrane</location>
    </subcellularLocation>
    <subcellularLocation>
        <location evidence="1">Mitochondrion</location>
    </subcellularLocation>
</comment>
<name>A0AAV9GV74_9PEZI</name>
<dbReference type="Pfam" id="PF00931">
    <property type="entry name" value="NB-ARC"/>
    <property type="match status" value="1"/>
</dbReference>
<dbReference type="InterPro" id="IPR052374">
    <property type="entry name" value="SERAC1"/>
</dbReference>
<dbReference type="InterPro" id="IPR019734">
    <property type="entry name" value="TPR_rpt"/>
</dbReference>
<dbReference type="InterPro" id="IPR002182">
    <property type="entry name" value="NB-ARC"/>
</dbReference>
<evidence type="ECO:0000256" key="1">
    <source>
        <dbReference type="ARBA" id="ARBA00004173"/>
    </source>
</evidence>
<reference evidence="9" key="2">
    <citation type="submission" date="2023-05" db="EMBL/GenBank/DDBJ databases">
        <authorList>
            <consortium name="Lawrence Berkeley National Laboratory"/>
            <person name="Steindorff A."/>
            <person name="Hensen N."/>
            <person name="Bonometti L."/>
            <person name="Westerberg I."/>
            <person name="Brannstrom I.O."/>
            <person name="Guillou S."/>
            <person name="Cros-Aarteil S."/>
            <person name="Calhoun S."/>
            <person name="Haridas S."/>
            <person name="Kuo A."/>
            <person name="Mondo S."/>
            <person name="Pangilinan J."/>
            <person name="Riley R."/>
            <person name="Labutti K."/>
            <person name="Andreopoulos B."/>
            <person name="Lipzen A."/>
            <person name="Chen C."/>
            <person name="Yanf M."/>
            <person name="Daum C."/>
            <person name="Ng V."/>
            <person name="Clum A."/>
            <person name="Ohm R."/>
            <person name="Martin F."/>
            <person name="Silar P."/>
            <person name="Natvig D."/>
            <person name="Lalanne C."/>
            <person name="Gautier V."/>
            <person name="Ament-Velasquez S.L."/>
            <person name="Kruys A."/>
            <person name="Hutchinson M.I."/>
            <person name="Powell A.J."/>
            <person name="Barry K."/>
            <person name="Miller A.N."/>
            <person name="Grigoriev I.V."/>
            <person name="Debuchy R."/>
            <person name="Gladieux P."/>
            <person name="Thoren M.H."/>
            <person name="Johannesson H."/>
        </authorList>
    </citation>
    <scope>NUCLEOTIDE SEQUENCE</scope>
    <source>
        <strain evidence="9">PSN243</strain>
    </source>
</reference>
<gene>
    <name evidence="9" type="ORF">QBC34DRAFT_435996</name>
</gene>
<dbReference type="PANTHER" id="PTHR48182">
    <property type="entry name" value="PROTEIN SERAC1"/>
    <property type="match status" value="1"/>
</dbReference>
<dbReference type="Gene3D" id="3.40.50.1820">
    <property type="entry name" value="alpha/beta hydrolase"/>
    <property type="match status" value="1"/>
</dbReference>
<dbReference type="GO" id="GO:0005739">
    <property type="term" value="C:mitochondrion"/>
    <property type="evidence" value="ECO:0007669"/>
    <property type="project" value="UniProtKB-SubCell"/>
</dbReference>
<keyword evidence="4" id="KW-0256">Endoplasmic reticulum</keyword>
<keyword evidence="6" id="KW-0472">Membrane</keyword>
<evidence type="ECO:0000256" key="5">
    <source>
        <dbReference type="ARBA" id="ARBA00023128"/>
    </source>
</evidence>
<dbReference type="InterPro" id="IPR027417">
    <property type="entry name" value="P-loop_NTPase"/>
</dbReference>
<dbReference type="SUPFAM" id="SSF48452">
    <property type="entry name" value="TPR-like"/>
    <property type="match status" value="2"/>
</dbReference>
<dbReference type="GO" id="GO:0016020">
    <property type="term" value="C:membrane"/>
    <property type="evidence" value="ECO:0007669"/>
    <property type="project" value="UniProtKB-SubCell"/>
</dbReference>
<dbReference type="PANTHER" id="PTHR48182:SF2">
    <property type="entry name" value="PROTEIN SERAC1"/>
    <property type="match status" value="1"/>
</dbReference>
<dbReference type="Proteomes" id="UP001321760">
    <property type="component" value="Unassembled WGS sequence"/>
</dbReference>
<dbReference type="InterPro" id="IPR011990">
    <property type="entry name" value="TPR-like_helical_dom_sf"/>
</dbReference>
<evidence type="ECO:0000256" key="7">
    <source>
        <dbReference type="SAM" id="Coils"/>
    </source>
</evidence>
<dbReference type="EMBL" id="MU865925">
    <property type="protein sequence ID" value="KAK4452200.1"/>
    <property type="molecule type" value="Genomic_DNA"/>
</dbReference>
<dbReference type="Pfam" id="PF07721">
    <property type="entry name" value="TPR_4"/>
    <property type="match status" value="2"/>
</dbReference>
<dbReference type="AlphaFoldDB" id="A0AAV9GV74"/>